<dbReference type="EMBL" id="FQ790278">
    <property type="protein sequence ID" value="CCD45580.1"/>
    <property type="molecule type" value="Genomic_DNA"/>
</dbReference>
<sequence length="95" mass="10615">MSWSLFTAVLASGVTLLAVLMTPFPNGFRVVRLFGMSRGLFDILSQYDLRRWKPDKGGPHEPLGTAFIFFTFKMTSYNSAQNGFTPVTRFGLSSI</sequence>
<protein>
    <submittedName>
        <fullName evidence="1">Uncharacterized protein</fullName>
    </submittedName>
</protein>
<name>G2XYP3_BOTF4</name>
<dbReference type="InParanoid" id="G2XYP3"/>
<dbReference type="HOGENOM" id="CLU_2372523_0_0_1"/>
<dbReference type="Proteomes" id="UP000008177">
    <property type="component" value="Unplaced contigs"/>
</dbReference>
<evidence type="ECO:0000313" key="1">
    <source>
        <dbReference type="EMBL" id="CCD45580.1"/>
    </source>
</evidence>
<gene>
    <name evidence="1" type="ORF">BofuT4_uP045980.1</name>
</gene>
<proteinExistence type="predicted"/>
<evidence type="ECO:0000313" key="2">
    <source>
        <dbReference type="Proteomes" id="UP000008177"/>
    </source>
</evidence>
<reference evidence="2" key="1">
    <citation type="journal article" date="2011" name="PLoS Genet.">
        <title>Genomic analysis of the necrotrophic fungal pathogens Sclerotinia sclerotiorum and Botrytis cinerea.</title>
        <authorList>
            <person name="Amselem J."/>
            <person name="Cuomo C.A."/>
            <person name="van Kan J.A."/>
            <person name="Viaud M."/>
            <person name="Benito E.P."/>
            <person name="Couloux A."/>
            <person name="Coutinho P.M."/>
            <person name="de Vries R.P."/>
            <person name="Dyer P.S."/>
            <person name="Fillinger S."/>
            <person name="Fournier E."/>
            <person name="Gout L."/>
            <person name="Hahn M."/>
            <person name="Kohn L."/>
            <person name="Lapalu N."/>
            <person name="Plummer K.M."/>
            <person name="Pradier J.M."/>
            <person name="Quevillon E."/>
            <person name="Sharon A."/>
            <person name="Simon A."/>
            <person name="ten Have A."/>
            <person name="Tudzynski B."/>
            <person name="Tudzynski P."/>
            <person name="Wincker P."/>
            <person name="Andrew M."/>
            <person name="Anthouard V."/>
            <person name="Beever R.E."/>
            <person name="Beffa R."/>
            <person name="Benoit I."/>
            <person name="Bouzid O."/>
            <person name="Brault B."/>
            <person name="Chen Z."/>
            <person name="Choquer M."/>
            <person name="Collemare J."/>
            <person name="Cotton P."/>
            <person name="Danchin E.G."/>
            <person name="Da Silva C."/>
            <person name="Gautier A."/>
            <person name="Giraud C."/>
            <person name="Giraud T."/>
            <person name="Gonzalez C."/>
            <person name="Grossetete S."/>
            <person name="Guldener U."/>
            <person name="Henrissat B."/>
            <person name="Howlett B.J."/>
            <person name="Kodira C."/>
            <person name="Kretschmer M."/>
            <person name="Lappartient A."/>
            <person name="Leroch M."/>
            <person name="Levis C."/>
            <person name="Mauceli E."/>
            <person name="Neuveglise C."/>
            <person name="Oeser B."/>
            <person name="Pearson M."/>
            <person name="Poulain J."/>
            <person name="Poussereau N."/>
            <person name="Quesneville H."/>
            <person name="Rascle C."/>
            <person name="Schumacher J."/>
            <person name="Segurens B."/>
            <person name="Sexton A."/>
            <person name="Silva E."/>
            <person name="Sirven C."/>
            <person name="Soanes D.M."/>
            <person name="Talbot N.J."/>
            <person name="Templeton M."/>
            <person name="Yandava C."/>
            <person name="Yarden O."/>
            <person name="Zeng Q."/>
            <person name="Rollins J.A."/>
            <person name="Lebrun M.H."/>
            <person name="Dickman M."/>
        </authorList>
    </citation>
    <scope>NUCLEOTIDE SEQUENCE [LARGE SCALE GENOMIC DNA]</scope>
    <source>
        <strain evidence="2">T4</strain>
    </source>
</reference>
<accession>G2XYP3</accession>
<dbReference type="AlphaFoldDB" id="G2XYP3"/>
<organism evidence="1 2">
    <name type="scientific">Botryotinia fuckeliana (strain T4)</name>
    <name type="common">Noble rot fungus</name>
    <name type="synonym">Botrytis cinerea</name>
    <dbReference type="NCBI Taxonomy" id="999810"/>
    <lineage>
        <taxon>Eukaryota</taxon>
        <taxon>Fungi</taxon>
        <taxon>Dikarya</taxon>
        <taxon>Ascomycota</taxon>
        <taxon>Pezizomycotina</taxon>
        <taxon>Leotiomycetes</taxon>
        <taxon>Helotiales</taxon>
        <taxon>Sclerotiniaceae</taxon>
        <taxon>Botrytis</taxon>
    </lineage>
</organism>